<dbReference type="PROSITE" id="PS51444">
    <property type="entry name" value="FH2"/>
    <property type="match status" value="1"/>
</dbReference>
<dbReference type="SMART" id="SM00498">
    <property type="entry name" value="FH2"/>
    <property type="match status" value="1"/>
</dbReference>
<evidence type="ECO:0000256" key="3">
    <source>
        <dbReference type="SAM" id="MobiDB-lite"/>
    </source>
</evidence>
<name>A0A1D2AAL2_AUXPR</name>
<evidence type="ECO:0000259" key="4">
    <source>
        <dbReference type="PROSITE" id="PS51444"/>
    </source>
</evidence>
<protein>
    <recommendedName>
        <fullName evidence="2">Formin-like protein</fullName>
    </recommendedName>
</protein>
<feature type="compositionally biased region" description="Pro residues" evidence="3">
    <location>
        <begin position="66"/>
        <end position="76"/>
    </location>
</feature>
<organism evidence="5">
    <name type="scientific">Auxenochlorella protothecoides</name>
    <name type="common">Green microalga</name>
    <name type="synonym">Chlorella protothecoides</name>
    <dbReference type="NCBI Taxonomy" id="3075"/>
    <lineage>
        <taxon>Eukaryota</taxon>
        <taxon>Viridiplantae</taxon>
        <taxon>Chlorophyta</taxon>
        <taxon>core chlorophytes</taxon>
        <taxon>Trebouxiophyceae</taxon>
        <taxon>Chlorellales</taxon>
        <taxon>Chlorellaceae</taxon>
        <taxon>Auxenochlorella</taxon>
    </lineage>
</organism>
<dbReference type="Pfam" id="PF02181">
    <property type="entry name" value="FH2"/>
    <property type="match status" value="1"/>
</dbReference>
<accession>A0A1D2AAL2</accession>
<proteinExistence type="inferred from homology"/>
<dbReference type="Gene3D" id="1.20.58.2220">
    <property type="entry name" value="Formin, FH2 domain"/>
    <property type="match status" value="1"/>
</dbReference>
<dbReference type="AlphaFoldDB" id="A0A1D2AAL2"/>
<dbReference type="SUPFAM" id="SSF101447">
    <property type="entry name" value="Formin homology 2 domain (FH2 domain)"/>
    <property type="match status" value="1"/>
</dbReference>
<feature type="region of interest" description="Disordered" evidence="3">
    <location>
        <begin position="1"/>
        <end position="138"/>
    </location>
</feature>
<reference evidence="5" key="1">
    <citation type="submission" date="2015-08" db="EMBL/GenBank/DDBJ databases">
        <authorList>
            <person name="Babu N.S."/>
            <person name="Beckwith C.J."/>
            <person name="Beseler K.G."/>
            <person name="Brison A."/>
            <person name="Carone J.V."/>
            <person name="Caskin T.P."/>
            <person name="Diamond M."/>
            <person name="Durham M.E."/>
            <person name="Foxe J.M."/>
            <person name="Go M."/>
            <person name="Henderson B.A."/>
            <person name="Jones I.B."/>
            <person name="McGettigan J.A."/>
            <person name="Micheletti S.J."/>
            <person name="Nasrallah M.E."/>
            <person name="Ortiz D."/>
            <person name="Piller C.R."/>
            <person name="Privatt S.R."/>
            <person name="Schneider S.L."/>
            <person name="Sharp S."/>
            <person name="Smith T.C."/>
            <person name="Stanton J.D."/>
            <person name="Ullery H.E."/>
            <person name="Wilson R.J."/>
            <person name="Serrano M.G."/>
            <person name="Buck G."/>
            <person name="Lee V."/>
            <person name="Wang Y."/>
            <person name="Carvalho R."/>
            <person name="Voegtly L."/>
            <person name="Shi R."/>
            <person name="Duckworth R."/>
            <person name="Johnson A."/>
            <person name="Loviza R."/>
            <person name="Walstead R."/>
            <person name="Shah Z."/>
            <person name="Kiflezghi M."/>
            <person name="Wade K."/>
            <person name="Ball S.L."/>
            <person name="Bradley K.W."/>
            <person name="Asai D.J."/>
            <person name="Bowman C.A."/>
            <person name="Russell D.A."/>
            <person name="Pope W.H."/>
            <person name="Jacobs-Sera D."/>
            <person name="Hendrix R.W."/>
            <person name="Hatfull G.F."/>
        </authorList>
    </citation>
    <scope>NUCLEOTIDE SEQUENCE</scope>
</reference>
<feature type="region of interest" description="Disordered" evidence="3">
    <location>
        <begin position="370"/>
        <end position="415"/>
    </location>
</feature>
<feature type="compositionally biased region" description="Pro residues" evidence="3">
    <location>
        <begin position="124"/>
        <end position="133"/>
    </location>
</feature>
<feature type="domain" description="FH2" evidence="4">
    <location>
        <begin position="131"/>
        <end position="575"/>
    </location>
</feature>
<evidence type="ECO:0000313" key="5">
    <source>
        <dbReference type="EMBL" id="JAT76224.1"/>
    </source>
</evidence>
<dbReference type="PANTHER" id="PTHR45733">
    <property type="entry name" value="FORMIN-J"/>
    <property type="match status" value="1"/>
</dbReference>
<dbReference type="InterPro" id="IPR015425">
    <property type="entry name" value="FH2_Formin"/>
</dbReference>
<feature type="compositionally biased region" description="Pro residues" evidence="3">
    <location>
        <begin position="87"/>
        <end position="99"/>
    </location>
</feature>
<comment type="similarity">
    <text evidence="1">Belongs to the formin-like family. Class-II subfamily.</text>
</comment>
<dbReference type="InterPro" id="IPR042201">
    <property type="entry name" value="FH2_Formin_sf"/>
</dbReference>
<dbReference type="EMBL" id="GDKF01002398">
    <property type="protein sequence ID" value="JAT76224.1"/>
    <property type="molecule type" value="Transcribed_RNA"/>
</dbReference>
<dbReference type="PANTHER" id="PTHR45733:SF8">
    <property type="entry name" value="FORMIN-J"/>
    <property type="match status" value="1"/>
</dbReference>
<feature type="non-terminal residue" evidence="5">
    <location>
        <position position="1"/>
    </location>
</feature>
<feature type="compositionally biased region" description="Low complexity" evidence="3">
    <location>
        <begin position="29"/>
        <end position="50"/>
    </location>
</feature>
<evidence type="ECO:0000256" key="1">
    <source>
        <dbReference type="ARBA" id="ARBA00006468"/>
    </source>
</evidence>
<evidence type="ECO:0000256" key="2">
    <source>
        <dbReference type="RuleBase" id="RU361260"/>
    </source>
</evidence>
<sequence length="575" mass="59342">SGGAAQSPSPRDSTTPPPPPPPPARRRSASSPSLTPAAPAGPAEPAGGEETPTRVQRSESARVGGRPPPPPPPPPGKSASPLSRGPPGTPPPPPLPPKRGSPGGPGALGTPTPPALPRRKGSGVPPPPTPPSTPAVGAKKLRAFYWDTMRRKPGSVWEELGEAQPLEPVARNTLEQLFEVHPTVPARGRAGGAGSIGRGPKATGPVVKVLPLTRANNVSIMLTQFSTFPGFESIRTALLTGSGALGLDHLSLLMQIVPSDDEAKALRAYPGPAEELSPPEKFMLVMSDVPRVIAKVGALMFRLQFRSLCEDAAAGMAAVRLATEQLRASRRLRKVLAAVLAAGNALNSGTARGGAAALKLESLLKLADVKASEGSQPRPHAGRRGEGPGASRADGPGTEGAGVGPPSSDGPPAAPPFALKLRSLLDFVAWSVYRGEGAEVRAATQYLASELGALSEAVRRMQSDVQEALRALQGGLASARKEHATEVAEECAAEANASPADFAAVLGAFLVQAEAQLAELSEASAATEQEARRTLEWLGAGVNQDAASVFELLHRHVTAFDAAYATVHRLATQKR</sequence>
<gene>
    <name evidence="5" type="ORF">g.68263</name>
</gene>
<dbReference type="InterPro" id="IPR051144">
    <property type="entry name" value="Formin_homology_domain"/>
</dbReference>